<name>A0A0L1JMJ2_9RHOB</name>
<dbReference type="PANTHER" id="PTHR30086">
    <property type="entry name" value="ARGININE EXPORTER PROTEIN ARGO"/>
    <property type="match status" value="1"/>
</dbReference>
<reference evidence="7 8" key="1">
    <citation type="journal article" date="2015" name="Int. J. Syst. Evol. Microbiol.">
        <title>Aestuariivita atlantica sp. nov., isolated from deep sea sediment of the Atlantic Ocean.</title>
        <authorList>
            <person name="Li G."/>
            <person name="Lai Q."/>
            <person name="Du Y."/>
            <person name="Liu X."/>
            <person name="Sun F."/>
            <person name="Shao Z."/>
        </authorList>
    </citation>
    <scope>NUCLEOTIDE SEQUENCE [LARGE SCALE GENOMIC DNA]</scope>
    <source>
        <strain evidence="7 8">22II-S11-z3</strain>
    </source>
</reference>
<dbReference type="GO" id="GO:0005886">
    <property type="term" value="C:plasma membrane"/>
    <property type="evidence" value="ECO:0007669"/>
    <property type="project" value="UniProtKB-SubCell"/>
</dbReference>
<dbReference type="OrthoDB" id="9804822at2"/>
<keyword evidence="3 6" id="KW-0812">Transmembrane</keyword>
<proteinExistence type="predicted"/>
<keyword evidence="5 6" id="KW-0472">Membrane</keyword>
<keyword evidence="4 6" id="KW-1133">Transmembrane helix</keyword>
<gene>
    <name evidence="7" type="ORF">ATO11_13640</name>
</gene>
<feature type="transmembrane region" description="Helical" evidence="6">
    <location>
        <begin position="109"/>
        <end position="134"/>
    </location>
</feature>
<evidence type="ECO:0000256" key="1">
    <source>
        <dbReference type="ARBA" id="ARBA00004651"/>
    </source>
</evidence>
<protein>
    <submittedName>
        <fullName evidence="7">Lysine transporter LysE</fullName>
    </submittedName>
</protein>
<evidence type="ECO:0000256" key="6">
    <source>
        <dbReference type="SAM" id="Phobius"/>
    </source>
</evidence>
<dbReference type="STRING" id="1317121.ATO11_13640"/>
<comment type="caution">
    <text evidence="7">The sequence shown here is derived from an EMBL/GenBank/DDBJ whole genome shotgun (WGS) entry which is preliminary data.</text>
</comment>
<dbReference type="GO" id="GO:0015171">
    <property type="term" value="F:amino acid transmembrane transporter activity"/>
    <property type="evidence" value="ECO:0007669"/>
    <property type="project" value="TreeGrafter"/>
</dbReference>
<dbReference type="Proteomes" id="UP000036938">
    <property type="component" value="Unassembled WGS sequence"/>
</dbReference>
<comment type="subcellular location">
    <subcellularLocation>
        <location evidence="1">Cell membrane</location>
        <topology evidence="1">Multi-pass membrane protein</topology>
    </subcellularLocation>
</comment>
<feature type="transmembrane region" description="Helical" evidence="6">
    <location>
        <begin position="146"/>
        <end position="168"/>
    </location>
</feature>
<dbReference type="PATRIC" id="fig|1317121.7.peg.3448"/>
<evidence type="ECO:0000256" key="5">
    <source>
        <dbReference type="ARBA" id="ARBA00023136"/>
    </source>
</evidence>
<keyword evidence="2" id="KW-1003">Cell membrane</keyword>
<dbReference type="PANTHER" id="PTHR30086:SF20">
    <property type="entry name" value="ARGININE EXPORTER PROTEIN ARGO-RELATED"/>
    <property type="match status" value="1"/>
</dbReference>
<feature type="transmembrane region" description="Helical" evidence="6">
    <location>
        <begin position="6"/>
        <end position="28"/>
    </location>
</feature>
<evidence type="ECO:0000256" key="4">
    <source>
        <dbReference type="ARBA" id="ARBA00022989"/>
    </source>
</evidence>
<keyword evidence="8" id="KW-1185">Reference proteome</keyword>
<dbReference type="RefSeq" id="WP_050531458.1">
    <property type="nucleotide sequence ID" value="NZ_AQQZ01000006.1"/>
</dbReference>
<evidence type="ECO:0000256" key="3">
    <source>
        <dbReference type="ARBA" id="ARBA00022692"/>
    </source>
</evidence>
<accession>A0A0L1JMJ2</accession>
<evidence type="ECO:0000256" key="2">
    <source>
        <dbReference type="ARBA" id="ARBA00022475"/>
    </source>
</evidence>
<dbReference type="Pfam" id="PF01810">
    <property type="entry name" value="LysE"/>
    <property type="match status" value="1"/>
</dbReference>
<organism evidence="7 8">
    <name type="scientific">Pseudaestuariivita atlantica</name>
    <dbReference type="NCBI Taxonomy" id="1317121"/>
    <lineage>
        <taxon>Bacteria</taxon>
        <taxon>Pseudomonadati</taxon>
        <taxon>Pseudomonadota</taxon>
        <taxon>Alphaproteobacteria</taxon>
        <taxon>Rhodobacterales</taxon>
        <taxon>Paracoccaceae</taxon>
        <taxon>Pseudaestuariivita</taxon>
    </lineage>
</organism>
<dbReference type="AlphaFoldDB" id="A0A0L1JMJ2"/>
<dbReference type="InterPro" id="IPR001123">
    <property type="entry name" value="LeuE-type"/>
</dbReference>
<feature type="transmembrane region" description="Helical" evidence="6">
    <location>
        <begin position="67"/>
        <end position="88"/>
    </location>
</feature>
<feature type="transmembrane region" description="Helical" evidence="6">
    <location>
        <begin position="180"/>
        <end position="198"/>
    </location>
</feature>
<feature type="transmembrane region" description="Helical" evidence="6">
    <location>
        <begin position="40"/>
        <end position="61"/>
    </location>
</feature>
<dbReference type="EMBL" id="AQQZ01000006">
    <property type="protein sequence ID" value="KNG92970.1"/>
    <property type="molecule type" value="Genomic_DNA"/>
</dbReference>
<sequence>MTWEQLIAFNLVLGAALISPGAAFLVAVRTSVSAGRAAGIATGLGLGSAAACWTLAALLGLKVVFDLFPWTYAALKIAGAVYLIWLAVQTLRHASAPLGTAPVPRHRAFLAGALVNFGNPKSMLFAAAVIVVVFPQGLAPRDIALITLNHLVLEWIFYTSVALALSSAPARAGYLRAKPWFDRLAAGLLGALGLRLLLNR</sequence>
<evidence type="ECO:0000313" key="7">
    <source>
        <dbReference type="EMBL" id="KNG92970.1"/>
    </source>
</evidence>
<evidence type="ECO:0000313" key="8">
    <source>
        <dbReference type="Proteomes" id="UP000036938"/>
    </source>
</evidence>